<organism evidence="1 2">
    <name type="scientific">Bernardetia litoralis (strain ATCC 23117 / DSM 6794 / NBRC 15988 / NCIMB 1366 / Fx l1 / Sio-4)</name>
    <name type="common">Flexibacter litoralis</name>
    <dbReference type="NCBI Taxonomy" id="880071"/>
    <lineage>
        <taxon>Bacteria</taxon>
        <taxon>Pseudomonadati</taxon>
        <taxon>Bacteroidota</taxon>
        <taxon>Cytophagia</taxon>
        <taxon>Cytophagales</taxon>
        <taxon>Bernardetiaceae</taxon>
        <taxon>Bernardetia</taxon>
    </lineage>
</organism>
<evidence type="ECO:0008006" key="3">
    <source>
        <dbReference type="Google" id="ProtNLM"/>
    </source>
</evidence>
<reference evidence="2" key="1">
    <citation type="submission" date="2012-06" db="EMBL/GenBank/DDBJ databases">
        <title>The complete genome of Flexibacter litoralis DSM 6794.</title>
        <authorList>
            <person name="Lucas S."/>
            <person name="Copeland A."/>
            <person name="Lapidus A."/>
            <person name="Glavina del Rio T."/>
            <person name="Dalin E."/>
            <person name="Tice H."/>
            <person name="Bruce D."/>
            <person name="Goodwin L."/>
            <person name="Pitluck S."/>
            <person name="Peters L."/>
            <person name="Ovchinnikova G."/>
            <person name="Lu M."/>
            <person name="Kyrpides N."/>
            <person name="Mavromatis K."/>
            <person name="Ivanova N."/>
            <person name="Brettin T."/>
            <person name="Detter J.C."/>
            <person name="Han C."/>
            <person name="Larimer F."/>
            <person name="Land M."/>
            <person name="Hauser L."/>
            <person name="Markowitz V."/>
            <person name="Cheng J.-F."/>
            <person name="Hugenholtz P."/>
            <person name="Woyke T."/>
            <person name="Wu D."/>
            <person name="Spring S."/>
            <person name="Lang E."/>
            <person name="Kopitz M."/>
            <person name="Brambilla E."/>
            <person name="Klenk H.-P."/>
            <person name="Eisen J.A."/>
        </authorList>
    </citation>
    <scope>NUCLEOTIDE SEQUENCE [LARGE SCALE GENOMIC DNA]</scope>
    <source>
        <strain evidence="2">ATCC 23117 / DSM 6794 / NBRC 15988 / NCIMB 1366 / Sio-4</strain>
    </source>
</reference>
<sequence length="256" mass="28688" precursor="true">MSKSNSVVFFLFISLFILSITKGFAQENNQTDSISINNGINETTVLPLNTDQKVTARAYIMGGITYIPSFNLSNSLTKEELSSVNKMPIRTIGAGFVFEYKRFTFGGEVSRLSFENKKNDFNYRLKGQKINYSISYRVLGTKDFGVDLGIIASQTQGNLEIYSNNSTLDLTNLSSSTIQSNSISLNYKPVSLGFTLGLIQKNNIDIPLELSFSYQRTLNAAKWSSDFTQVTNSPFERGQNIFSLTARFYLFKKSSK</sequence>
<dbReference type="HOGENOM" id="CLU_1084842_0_0_10"/>
<dbReference type="AlphaFoldDB" id="I4ALY6"/>
<dbReference type="RefSeq" id="WP_014798408.1">
    <property type="nucleotide sequence ID" value="NC_018018.1"/>
</dbReference>
<protein>
    <recommendedName>
        <fullName evidence="3">Outer membrane protein beta-barrel domain-containing protein</fullName>
    </recommendedName>
</protein>
<dbReference type="EMBL" id="CP003345">
    <property type="protein sequence ID" value="AFM04971.1"/>
    <property type="molecule type" value="Genomic_DNA"/>
</dbReference>
<dbReference type="Proteomes" id="UP000006054">
    <property type="component" value="Chromosome"/>
</dbReference>
<evidence type="ECO:0000313" key="1">
    <source>
        <dbReference type="EMBL" id="AFM04971.1"/>
    </source>
</evidence>
<accession>I4ALY6</accession>
<evidence type="ECO:0000313" key="2">
    <source>
        <dbReference type="Proteomes" id="UP000006054"/>
    </source>
</evidence>
<dbReference type="KEGG" id="fli:Fleli_2608"/>
<name>I4ALY6_BERLS</name>
<gene>
    <name evidence="1" type="ordered locus">Fleli_2608</name>
</gene>
<proteinExistence type="predicted"/>
<keyword evidence="2" id="KW-1185">Reference proteome</keyword>